<proteinExistence type="predicted"/>
<evidence type="ECO:0000259" key="4">
    <source>
        <dbReference type="Pfam" id="PF00501"/>
    </source>
</evidence>
<comment type="catalytic activity">
    <reaction evidence="3">
        <text>a long-chain fatty acid + ATP + CoA = a long-chain fatty acyl-CoA + AMP + diphosphate</text>
        <dbReference type="Rhea" id="RHEA:15421"/>
        <dbReference type="ChEBI" id="CHEBI:30616"/>
        <dbReference type="ChEBI" id="CHEBI:33019"/>
        <dbReference type="ChEBI" id="CHEBI:57287"/>
        <dbReference type="ChEBI" id="CHEBI:57560"/>
        <dbReference type="ChEBI" id="CHEBI:83139"/>
        <dbReference type="ChEBI" id="CHEBI:456215"/>
        <dbReference type="EC" id="6.2.1.3"/>
    </reaction>
    <physiologicalReaction direction="left-to-right" evidence="3">
        <dbReference type="Rhea" id="RHEA:15422"/>
    </physiologicalReaction>
</comment>
<evidence type="ECO:0000256" key="1">
    <source>
        <dbReference type="ARBA" id="ARBA00022741"/>
    </source>
</evidence>
<dbReference type="SUPFAM" id="SSF56801">
    <property type="entry name" value="Acetyl-CoA synthetase-like"/>
    <property type="match status" value="1"/>
</dbReference>
<gene>
    <name evidence="5" type="ORF">H8D24_00825</name>
</gene>
<dbReference type="AlphaFoldDB" id="A0A8J6P6R2"/>
<dbReference type="PROSITE" id="PS00455">
    <property type="entry name" value="AMP_BINDING"/>
    <property type="match status" value="1"/>
</dbReference>
<dbReference type="PRINTS" id="PR00154">
    <property type="entry name" value="AMPBINDING"/>
</dbReference>
<comment type="caution">
    <text evidence="5">The sequence shown here is derived from an EMBL/GenBank/DDBJ whole genome shotgun (WGS) entry which is preliminary data.</text>
</comment>
<reference evidence="5 6" key="1">
    <citation type="submission" date="2020-08" db="EMBL/GenBank/DDBJ databases">
        <title>Bridging the membrane lipid divide: bacteria of the FCB group superphylum have the potential to synthesize archaeal ether lipids.</title>
        <authorList>
            <person name="Villanueva L."/>
            <person name="Von Meijenfeldt F.A.B."/>
            <person name="Westbye A.B."/>
            <person name="Yadav S."/>
            <person name="Hopmans E.C."/>
            <person name="Dutilh B.E."/>
            <person name="Sinninghe Damste J.S."/>
        </authorList>
    </citation>
    <scope>NUCLEOTIDE SEQUENCE [LARGE SCALE GENOMIC DNA]</scope>
    <source>
        <strain evidence="5">NIOZ-UU100</strain>
    </source>
</reference>
<dbReference type="Gene3D" id="3.40.50.12780">
    <property type="entry name" value="N-terminal domain of ligase-like"/>
    <property type="match status" value="1"/>
</dbReference>
<keyword evidence="1" id="KW-0547">Nucleotide-binding</keyword>
<dbReference type="Pfam" id="PF23562">
    <property type="entry name" value="AMP-binding_C_3"/>
    <property type="match status" value="1"/>
</dbReference>
<evidence type="ECO:0000313" key="5">
    <source>
        <dbReference type="EMBL" id="MBC8518937.1"/>
    </source>
</evidence>
<organism evidence="5 6">
    <name type="scientific">Candidatus Thiopontia autotrophica</name>
    <dbReference type="NCBI Taxonomy" id="2841688"/>
    <lineage>
        <taxon>Bacteria</taxon>
        <taxon>Pseudomonadati</taxon>
        <taxon>Pseudomonadota</taxon>
        <taxon>Gammaproteobacteria</taxon>
        <taxon>Candidatus Thiopontia</taxon>
    </lineage>
</organism>
<dbReference type="GO" id="GO:0016020">
    <property type="term" value="C:membrane"/>
    <property type="evidence" value="ECO:0007669"/>
    <property type="project" value="TreeGrafter"/>
</dbReference>
<evidence type="ECO:0000256" key="2">
    <source>
        <dbReference type="ARBA" id="ARBA00022840"/>
    </source>
</evidence>
<dbReference type="InterPro" id="IPR020845">
    <property type="entry name" value="AMP-binding_CS"/>
</dbReference>
<evidence type="ECO:0000313" key="6">
    <source>
        <dbReference type="Proteomes" id="UP000654401"/>
    </source>
</evidence>
<dbReference type="Gene3D" id="3.30.300.30">
    <property type="match status" value="1"/>
</dbReference>
<dbReference type="PANTHER" id="PTHR43272:SF33">
    <property type="entry name" value="AMP-BINDING DOMAIN-CONTAINING PROTEIN-RELATED"/>
    <property type="match status" value="1"/>
</dbReference>
<dbReference type="PANTHER" id="PTHR43272">
    <property type="entry name" value="LONG-CHAIN-FATTY-ACID--COA LIGASE"/>
    <property type="match status" value="1"/>
</dbReference>
<dbReference type="CDD" id="cd05907">
    <property type="entry name" value="VL_LC_FACS_like"/>
    <property type="match status" value="1"/>
</dbReference>
<protein>
    <submittedName>
        <fullName evidence="5">Long-chain fatty acid--CoA ligase</fullName>
    </submittedName>
</protein>
<keyword evidence="5" id="KW-0436">Ligase</keyword>
<accession>A0A8J6P6R2</accession>
<feature type="domain" description="AMP-dependent synthetase/ligase" evidence="4">
    <location>
        <begin position="14"/>
        <end position="416"/>
    </location>
</feature>
<dbReference type="Pfam" id="PF00501">
    <property type="entry name" value="AMP-binding"/>
    <property type="match status" value="1"/>
</dbReference>
<dbReference type="InterPro" id="IPR042099">
    <property type="entry name" value="ANL_N_sf"/>
</dbReference>
<evidence type="ECO:0000256" key="3">
    <source>
        <dbReference type="ARBA" id="ARBA00024484"/>
    </source>
</evidence>
<sequence length="559" mass="62065">MGSDIETLHQLFLDRVENTPDRVAYQFHSRKQGLWVDLRWRQIAGRVELWKQQLSEVVVDRGERLAILLENSPDWIGVDQAALSLGMVTVPLFFNDRAENMAYVITHSGAKILILREMAQWGALQPLVAASALERVILISSDWESSVELRTIWQRAHAVQAESQPTPPNDLATIIYTSGTTGNPKGVMLSHGNILENSRGALSVAEIFPGDTFLSFLPLSHALERTVGCYLPMMAGATVAFARSAFTVQQDLQDIQPTVLITVPRLFEKVNERLEKKLADASGLMRWLVRMAERAGITHFLIQQGRARWGVAQLLYPLLDLVIGRKVRAALGGRLRIVVSGGAPLISSIADRFLGFGIPILQGYGLTECGPVVSSNHPEANYPDSVGEVLPKTELKIKEDGGELLVRGPGIMLGYWGQPEETDKVIDSGKWLHTGDVAEVRDNHLYITGRIKDILVLSNGEKISPADIEIAILQDPYIDQVIIAGEGRPFLSALVVVNEQGRAVTKQELSMRISSRMASFPGYAKVKRLIILNESWTIEQGLVTPTMKLRRERILEYYQ</sequence>
<name>A0A8J6P6R2_9GAMM</name>
<dbReference type="GO" id="GO:0005524">
    <property type="term" value="F:ATP binding"/>
    <property type="evidence" value="ECO:0007669"/>
    <property type="project" value="UniProtKB-KW"/>
</dbReference>
<dbReference type="GO" id="GO:0004467">
    <property type="term" value="F:long-chain fatty acid-CoA ligase activity"/>
    <property type="evidence" value="ECO:0007669"/>
    <property type="project" value="UniProtKB-EC"/>
</dbReference>
<keyword evidence="2" id="KW-0067">ATP-binding</keyword>
<dbReference type="InterPro" id="IPR020459">
    <property type="entry name" value="AMP-binding"/>
</dbReference>
<dbReference type="InterPro" id="IPR000873">
    <property type="entry name" value="AMP-dep_synth/lig_dom"/>
</dbReference>
<dbReference type="EMBL" id="JACNFK010000012">
    <property type="protein sequence ID" value="MBC8518937.1"/>
    <property type="molecule type" value="Genomic_DNA"/>
</dbReference>
<dbReference type="Proteomes" id="UP000654401">
    <property type="component" value="Unassembled WGS sequence"/>
</dbReference>
<feature type="non-terminal residue" evidence="5">
    <location>
        <position position="559"/>
    </location>
</feature>
<dbReference type="InterPro" id="IPR045851">
    <property type="entry name" value="AMP-bd_C_sf"/>
</dbReference>